<evidence type="ECO:0000256" key="7">
    <source>
        <dbReference type="SAM" id="MobiDB-lite"/>
    </source>
</evidence>
<dbReference type="InterPro" id="IPR001078">
    <property type="entry name" value="2-oxoacid_DH_actylTfrase"/>
</dbReference>
<comment type="cofactor">
    <cofactor evidence="1 6">
        <name>(R)-lipoate</name>
        <dbReference type="ChEBI" id="CHEBI:83088"/>
    </cofactor>
</comment>
<keyword evidence="3 6" id="KW-0808">Transferase</keyword>
<evidence type="ECO:0000313" key="11">
    <source>
        <dbReference type="Proteomes" id="UP001649381"/>
    </source>
</evidence>
<accession>A0ABS9GX38</accession>
<dbReference type="InterPro" id="IPR036625">
    <property type="entry name" value="E3-bd_dom_sf"/>
</dbReference>
<dbReference type="Gene3D" id="3.30.559.10">
    <property type="entry name" value="Chloramphenicol acetyltransferase-like domain"/>
    <property type="match status" value="1"/>
</dbReference>
<comment type="similarity">
    <text evidence="2 6">Belongs to the 2-oxoacid dehydrogenase family.</text>
</comment>
<dbReference type="Gene3D" id="2.40.50.100">
    <property type="match status" value="1"/>
</dbReference>
<feature type="domain" description="Peripheral subunit-binding (PSBD)" evidence="9">
    <location>
        <begin position="122"/>
        <end position="159"/>
    </location>
</feature>
<comment type="caution">
    <text evidence="10">The sequence shown here is derived from an EMBL/GenBank/DDBJ whole genome shotgun (WGS) entry which is preliminary data.</text>
</comment>
<dbReference type="InterPro" id="IPR003016">
    <property type="entry name" value="2-oxoA_DH_lipoyl-BS"/>
</dbReference>
<dbReference type="PANTHER" id="PTHR43178:SF5">
    <property type="entry name" value="LIPOAMIDE ACYLTRANSFERASE COMPONENT OF BRANCHED-CHAIN ALPHA-KETO ACID DEHYDROGENASE COMPLEX, MITOCHONDRIAL"/>
    <property type="match status" value="1"/>
</dbReference>
<evidence type="ECO:0000256" key="2">
    <source>
        <dbReference type="ARBA" id="ARBA00007317"/>
    </source>
</evidence>
<evidence type="ECO:0000259" key="9">
    <source>
        <dbReference type="PROSITE" id="PS51826"/>
    </source>
</evidence>
<sequence>MNEVKLHDIGEGITEGEITHFHVSPGDSVKIDQPLVEVQTDKVTAELPSPVAGTVKEILASEGDVVTVGTTIILIEKEGSTTETPSNKETGENRPKQDSPKEKKEQSSNAVQTMTRLTRRVLAAPYTRKIARENQVDIEQVNGSGPGGRVTEEDVYQYMNGGQIQTDAESVSEEASTTPVPQAVHPKVEASEIPFKGRRKQIAQKMTQSLYTIPHVSHFDEVDLTNLLDLKKSLKDADPDGSKGMNVSLAAFFVKAIQLAMRDYPIFNAKLDEENEVIRLEGEVNMGLATDADDGLIVPVVKNVEQKSIATINREMKELIQKAKTNKLKPSDMKGGTFTISNVGPLGSTGATPIINHPEVGLMAFHKTKKMPVVINDEIVIRSIMNVSMTFDHRVADGATAVAFTNRFMHYIENPAAMTLELI</sequence>
<dbReference type="Gene3D" id="4.10.320.10">
    <property type="entry name" value="E3-binding domain"/>
    <property type="match status" value="1"/>
</dbReference>
<dbReference type="PROSITE" id="PS50968">
    <property type="entry name" value="BIOTINYL_LIPOYL"/>
    <property type="match status" value="1"/>
</dbReference>
<dbReference type="PROSITE" id="PS51826">
    <property type="entry name" value="PSBD"/>
    <property type="match status" value="1"/>
</dbReference>
<dbReference type="InterPro" id="IPR011053">
    <property type="entry name" value="Single_hybrid_motif"/>
</dbReference>
<dbReference type="PROSITE" id="PS00189">
    <property type="entry name" value="LIPOYL"/>
    <property type="match status" value="1"/>
</dbReference>
<dbReference type="CDD" id="cd06849">
    <property type="entry name" value="lipoyl_domain"/>
    <property type="match status" value="1"/>
</dbReference>
<evidence type="ECO:0000256" key="5">
    <source>
        <dbReference type="ARBA" id="ARBA00023315"/>
    </source>
</evidence>
<dbReference type="SUPFAM" id="SSF51230">
    <property type="entry name" value="Single hybrid motif"/>
    <property type="match status" value="1"/>
</dbReference>
<dbReference type="Pfam" id="PF00198">
    <property type="entry name" value="2-oxoacid_dh"/>
    <property type="match status" value="1"/>
</dbReference>
<dbReference type="InterPro" id="IPR000089">
    <property type="entry name" value="Biotin_lipoyl"/>
</dbReference>
<dbReference type="SUPFAM" id="SSF47005">
    <property type="entry name" value="Peripheral subunit-binding domain of 2-oxo acid dehydrogenase complex"/>
    <property type="match status" value="1"/>
</dbReference>
<dbReference type="Pfam" id="PF02817">
    <property type="entry name" value="E3_binding"/>
    <property type="match status" value="1"/>
</dbReference>
<dbReference type="SUPFAM" id="SSF52777">
    <property type="entry name" value="CoA-dependent acyltransferases"/>
    <property type="match status" value="1"/>
</dbReference>
<evidence type="ECO:0000259" key="8">
    <source>
        <dbReference type="PROSITE" id="PS50968"/>
    </source>
</evidence>
<evidence type="ECO:0000256" key="6">
    <source>
        <dbReference type="RuleBase" id="RU003423"/>
    </source>
</evidence>
<proteinExistence type="inferred from homology"/>
<evidence type="ECO:0000256" key="3">
    <source>
        <dbReference type="ARBA" id="ARBA00022679"/>
    </source>
</evidence>
<dbReference type="InterPro" id="IPR004167">
    <property type="entry name" value="PSBD"/>
</dbReference>
<reference evidence="10 11" key="1">
    <citation type="submission" date="2022-01" db="EMBL/GenBank/DDBJ databases">
        <title>Alkalihalobacillus sp. EGI L200015, a novel bacterium isolated from a salt lake sediment.</title>
        <authorList>
            <person name="Gao L."/>
            <person name="Fang B.-Z."/>
            <person name="Li W.-J."/>
        </authorList>
    </citation>
    <scope>NUCLEOTIDE SEQUENCE [LARGE SCALE GENOMIC DNA]</scope>
    <source>
        <strain evidence="10 11">KCTC 12718</strain>
    </source>
</reference>
<dbReference type="EC" id="2.3.1.-" evidence="6"/>
<name>A0ABS9GX38_9BACL</name>
<evidence type="ECO:0000256" key="1">
    <source>
        <dbReference type="ARBA" id="ARBA00001938"/>
    </source>
</evidence>
<organism evidence="10 11">
    <name type="scientific">Pseudalkalibacillus berkeleyi</name>
    <dbReference type="NCBI Taxonomy" id="1069813"/>
    <lineage>
        <taxon>Bacteria</taxon>
        <taxon>Bacillati</taxon>
        <taxon>Bacillota</taxon>
        <taxon>Bacilli</taxon>
        <taxon>Bacillales</taxon>
        <taxon>Fictibacillaceae</taxon>
        <taxon>Pseudalkalibacillus</taxon>
    </lineage>
</organism>
<feature type="compositionally biased region" description="Basic and acidic residues" evidence="7">
    <location>
        <begin position="89"/>
        <end position="106"/>
    </location>
</feature>
<feature type="region of interest" description="Disordered" evidence="7">
    <location>
        <begin position="77"/>
        <end position="112"/>
    </location>
</feature>
<protein>
    <recommendedName>
        <fullName evidence="6">Dihydrolipoamide acetyltransferase component of pyruvate dehydrogenase complex</fullName>
        <ecNumber evidence="6">2.3.1.-</ecNumber>
    </recommendedName>
</protein>
<evidence type="ECO:0000313" key="10">
    <source>
        <dbReference type="EMBL" id="MCF6136245.1"/>
    </source>
</evidence>
<feature type="domain" description="Lipoyl-binding" evidence="8">
    <location>
        <begin position="1"/>
        <end position="76"/>
    </location>
</feature>
<evidence type="ECO:0000256" key="4">
    <source>
        <dbReference type="ARBA" id="ARBA00022823"/>
    </source>
</evidence>
<dbReference type="RefSeq" id="WP_236330599.1">
    <property type="nucleotide sequence ID" value="NZ_JAKIJS010000001.1"/>
</dbReference>
<keyword evidence="5 6" id="KW-0012">Acyltransferase</keyword>
<dbReference type="PANTHER" id="PTHR43178">
    <property type="entry name" value="DIHYDROLIPOAMIDE ACETYLTRANSFERASE COMPONENT OF PYRUVATE DEHYDROGENASE COMPLEX"/>
    <property type="match status" value="1"/>
</dbReference>
<gene>
    <name evidence="10" type="ORF">L2716_00795</name>
</gene>
<keyword evidence="4 6" id="KW-0450">Lipoyl</keyword>
<keyword evidence="11" id="KW-1185">Reference proteome</keyword>
<dbReference type="InterPro" id="IPR050743">
    <property type="entry name" value="2-oxoacid_DH_E2_comp"/>
</dbReference>
<dbReference type="EMBL" id="JAKIJS010000001">
    <property type="protein sequence ID" value="MCF6136245.1"/>
    <property type="molecule type" value="Genomic_DNA"/>
</dbReference>
<dbReference type="InterPro" id="IPR023213">
    <property type="entry name" value="CAT-like_dom_sf"/>
</dbReference>
<dbReference type="Pfam" id="PF00364">
    <property type="entry name" value="Biotin_lipoyl"/>
    <property type="match status" value="1"/>
</dbReference>
<dbReference type="Proteomes" id="UP001649381">
    <property type="component" value="Unassembled WGS sequence"/>
</dbReference>